<evidence type="ECO:0000313" key="3">
    <source>
        <dbReference type="Proteomes" id="UP000276260"/>
    </source>
</evidence>
<evidence type="ECO:0000259" key="1">
    <source>
        <dbReference type="Pfam" id="PF12571"/>
    </source>
</evidence>
<feature type="domain" description="Phage tail fibre protein N-terminal" evidence="1">
    <location>
        <begin position="3"/>
        <end position="157"/>
    </location>
</feature>
<gene>
    <name evidence="2" type="ORF">EIK76_01175</name>
</gene>
<sequence length="544" mass="59388">MAKVITLAGEQLFATKEQTDEPRGIDTFIFAYIPGQDPSAPIDRAEGLPLPGQIVHQQIVQQRGKINDNVVVYSTVLDSVTGPFEFNWVGLYSSDNDTLVAIEKIPTVTKTITEPGSAGNTINRNFAMEYSGIAEITGITVSPETWQLDYTARLNGMDELTRELAADMNGKDWFIEDGFKVETHSTLNSFTVSAGVGYVSGLRVELEEDHILTLSAYPRFVYVDAWFDGTSESTWKGQHQFTVSTEELTDYLDSSGKQHYLCKIAVITNAATVTDLRKVGAIEDINQRLGAKVMGVINVSEIINNSPEFILPITPELGAYITLAGHGAANFTITGFGDACPVGYTFSLLIPRTIGNTGGIVNDMGKYVQFSHTSSGDGIDMSINSRQIGASTLYTYQAYPDANDQFGSKAALYEQLQFVHEGSGRWRCVKLPDVVFGLNEYGEYHRRADGLQMMDVKTAGIPCTTNLGSVFISALVTASFPVKFLSTTTTSVRLSGYVFDSNVRWLGFTLINILQVTFNHISAVSAPGNLPAIISAMGRWKPNV</sequence>
<proteinExistence type="predicted"/>
<evidence type="ECO:0000313" key="2">
    <source>
        <dbReference type="EMBL" id="RRJ22727.1"/>
    </source>
</evidence>
<name>A0A3P3QNA7_9GAMM</name>
<dbReference type="InterPro" id="IPR022225">
    <property type="entry name" value="Phage_tail_fibre_N"/>
</dbReference>
<reference evidence="2 3" key="1">
    <citation type="submission" date="2018-11" db="EMBL/GenBank/DDBJ databases">
        <title>Draft genome analysis of Rheinheimera mesophila isolated from an industrial waste site.</title>
        <authorList>
            <person name="Yu Q."/>
            <person name="Qi Y."/>
            <person name="Zhang H."/>
            <person name="Lu Y."/>
            <person name="Pu J."/>
        </authorList>
    </citation>
    <scope>NUCLEOTIDE SEQUENCE [LARGE SCALE GENOMIC DNA]</scope>
    <source>
        <strain evidence="2 3">IITR13</strain>
    </source>
</reference>
<accession>A0A3P3QNA7</accession>
<dbReference type="Proteomes" id="UP000276260">
    <property type="component" value="Unassembled WGS sequence"/>
</dbReference>
<dbReference type="Pfam" id="PF12571">
    <property type="entry name" value="Phage_tail_fib"/>
    <property type="match status" value="1"/>
</dbReference>
<dbReference type="OrthoDB" id="9810174at2"/>
<keyword evidence="3" id="KW-1185">Reference proteome</keyword>
<comment type="caution">
    <text evidence="2">The sequence shown here is derived from an EMBL/GenBank/DDBJ whole genome shotgun (WGS) entry which is preliminary data.</text>
</comment>
<organism evidence="2 3">
    <name type="scientific">Rheinheimera mesophila</name>
    <dbReference type="NCBI Taxonomy" id="1547515"/>
    <lineage>
        <taxon>Bacteria</taxon>
        <taxon>Pseudomonadati</taxon>
        <taxon>Pseudomonadota</taxon>
        <taxon>Gammaproteobacteria</taxon>
        <taxon>Chromatiales</taxon>
        <taxon>Chromatiaceae</taxon>
        <taxon>Rheinheimera</taxon>
    </lineage>
</organism>
<dbReference type="AlphaFoldDB" id="A0A3P3QNA7"/>
<dbReference type="RefSeq" id="WP_082101860.1">
    <property type="nucleotide sequence ID" value="NZ_LAVS01000042.1"/>
</dbReference>
<protein>
    <recommendedName>
        <fullName evidence="1">Phage tail fibre protein N-terminal domain-containing protein</fullName>
    </recommendedName>
</protein>
<dbReference type="EMBL" id="RRCF01000001">
    <property type="protein sequence ID" value="RRJ22727.1"/>
    <property type="molecule type" value="Genomic_DNA"/>
</dbReference>